<protein>
    <recommendedName>
        <fullName evidence="9">Transmembrane protein 50A</fullName>
    </recommendedName>
</protein>
<gene>
    <name evidence="7" type="ORF">EDS130_LOCUS33504</name>
</gene>
<organism evidence="7 8">
    <name type="scientific">Adineta ricciae</name>
    <name type="common">Rotifer</name>
    <dbReference type="NCBI Taxonomy" id="249248"/>
    <lineage>
        <taxon>Eukaryota</taxon>
        <taxon>Metazoa</taxon>
        <taxon>Spiralia</taxon>
        <taxon>Gnathifera</taxon>
        <taxon>Rotifera</taxon>
        <taxon>Eurotatoria</taxon>
        <taxon>Bdelloidea</taxon>
        <taxon>Adinetida</taxon>
        <taxon>Adinetidae</taxon>
        <taxon>Adineta</taxon>
    </lineage>
</organism>
<accession>A0A815HR96</accession>
<proteinExistence type="inferred from homology"/>
<evidence type="ECO:0000256" key="2">
    <source>
        <dbReference type="ARBA" id="ARBA00005335"/>
    </source>
</evidence>
<evidence type="ECO:0000313" key="7">
    <source>
        <dbReference type="EMBL" id="CAF1355201.1"/>
    </source>
</evidence>
<dbReference type="GO" id="GO:0016020">
    <property type="term" value="C:membrane"/>
    <property type="evidence" value="ECO:0007669"/>
    <property type="project" value="UniProtKB-SubCell"/>
</dbReference>
<keyword evidence="4 6" id="KW-1133">Transmembrane helix</keyword>
<comment type="caution">
    <text evidence="7">The sequence shown here is derived from an EMBL/GenBank/DDBJ whole genome shotgun (WGS) entry which is preliminary data.</text>
</comment>
<evidence type="ECO:0000256" key="4">
    <source>
        <dbReference type="ARBA" id="ARBA00022989"/>
    </source>
</evidence>
<evidence type="ECO:0000313" key="8">
    <source>
        <dbReference type="Proteomes" id="UP000663852"/>
    </source>
</evidence>
<keyword evidence="5 6" id="KW-0472">Membrane</keyword>
<evidence type="ECO:0008006" key="9">
    <source>
        <dbReference type="Google" id="ProtNLM"/>
    </source>
</evidence>
<comment type="subcellular location">
    <subcellularLocation>
        <location evidence="1">Membrane</location>
        <topology evidence="1">Multi-pass membrane protein</topology>
    </subcellularLocation>
</comment>
<dbReference type="InterPro" id="IPR007919">
    <property type="entry name" value="UPF0220"/>
</dbReference>
<dbReference type="OrthoDB" id="268928at2759"/>
<feature type="transmembrane region" description="Helical" evidence="6">
    <location>
        <begin position="87"/>
        <end position="113"/>
    </location>
</feature>
<dbReference type="Proteomes" id="UP000663852">
    <property type="component" value="Unassembled WGS sequence"/>
</dbReference>
<reference evidence="7" key="1">
    <citation type="submission" date="2021-02" db="EMBL/GenBank/DDBJ databases">
        <authorList>
            <person name="Nowell W R."/>
        </authorList>
    </citation>
    <scope>NUCLEOTIDE SEQUENCE</scope>
</reference>
<dbReference type="EMBL" id="CAJNOJ010000268">
    <property type="protein sequence ID" value="CAF1355201.1"/>
    <property type="molecule type" value="Genomic_DNA"/>
</dbReference>
<evidence type="ECO:0000256" key="1">
    <source>
        <dbReference type="ARBA" id="ARBA00004141"/>
    </source>
</evidence>
<dbReference type="PANTHER" id="PTHR13180">
    <property type="entry name" value="SMALL MEMBRANE PROTEIN-RELATED"/>
    <property type="match status" value="1"/>
</dbReference>
<dbReference type="AlphaFoldDB" id="A0A815HR96"/>
<evidence type="ECO:0000256" key="3">
    <source>
        <dbReference type="ARBA" id="ARBA00022692"/>
    </source>
</evidence>
<name>A0A815HR96_ADIRI</name>
<feature type="transmembrane region" description="Helical" evidence="6">
    <location>
        <begin position="12"/>
        <end position="32"/>
    </location>
</feature>
<dbReference type="Pfam" id="PF05255">
    <property type="entry name" value="UPF0220"/>
    <property type="match status" value="1"/>
</dbReference>
<evidence type="ECO:0000256" key="6">
    <source>
        <dbReference type="SAM" id="Phobius"/>
    </source>
</evidence>
<feature type="transmembrane region" description="Helical" evidence="6">
    <location>
        <begin position="119"/>
        <end position="139"/>
    </location>
</feature>
<feature type="transmembrane region" description="Helical" evidence="6">
    <location>
        <begin position="47"/>
        <end position="66"/>
    </location>
</feature>
<sequence>MSKLGVSKHANRNMIASILSGVLFAIGWWLVIDMSCQYSSSTHVNKLHYLIGIVATFALILANSIANSKVLGDIDGDRCLNQFGARSLLFISFLLAFGSLIASTWLLFGYYVFQKREPLYPGIVIFGQNLAIFISTMILKFGRTEPFPY</sequence>
<comment type="similarity">
    <text evidence="2">Belongs to the UPF0220 family.</text>
</comment>
<keyword evidence="3 6" id="KW-0812">Transmembrane</keyword>
<evidence type="ECO:0000256" key="5">
    <source>
        <dbReference type="ARBA" id="ARBA00023136"/>
    </source>
</evidence>